<dbReference type="PANTHER" id="PTHR31885">
    <property type="entry name" value="GH04784P"/>
    <property type="match status" value="1"/>
</dbReference>
<gene>
    <name evidence="7" type="ORF">GCM10007854_18160</name>
</gene>
<evidence type="ECO:0000256" key="5">
    <source>
        <dbReference type="ARBA" id="ARBA00023136"/>
    </source>
</evidence>
<dbReference type="Pfam" id="PF07947">
    <property type="entry name" value="YhhN"/>
    <property type="match status" value="1"/>
</dbReference>
<evidence type="ECO:0000256" key="3">
    <source>
        <dbReference type="ARBA" id="ARBA00022692"/>
    </source>
</evidence>
<feature type="transmembrane region" description="Helical" evidence="6">
    <location>
        <begin position="74"/>
        <end position="95"/>
    </location>
</feature>
<evidence type="ECO:0000256" key="4">
    <source>
        <dbReference type="ARBA" id="ARBA00022989"/>
    </source>
</evidence>
<feature type="transmembrane region" description="Helical" evidence="6">
    <location>
        <begin position="132"/>
        <end position="151"/>
    </location>
</feature>
<name>A0ABQ5V032_9PROT</name>
<dbReference type="InterPro" id="IPR012506">
    <property type="entry name" value="TMEM86B-like"/>
</dbReference>
<dbReference type="EMBL" id="BSNJ01000003">
    <property type="protein sequence ID" value="GLQ20861.1"/>
    <property type="molecule type" value="Genomic_DNA"/>
</dbReference>
<proteinExistence type="inferred from homology"/>
<sequence length="215" mass="23081">MPIYILSASIILSVIYGALLCYRPPSVLKTVVKVAATGLLTFWVYALGGPIWLVTALAFGTIGDGFMSGHPKRWLLPGLLAFFAGHLAYLALFMTTPHTPINIATLAIACAVFAFSAGFVAFLWTSLAEMRWPVVAYTGVIALMGATAARLDMETSFVAIGAALFILSDVLVALETFKIDADARIRKITGPLLWALYYGGQLLIAYGFLLGLQVL</sequence>
<dbReference type="RefSeq" id="WP_284371809.1">
    <property type="nucleotide sequence ID" value="NZ_BSNJ01000003.1"/>
</dbReference>
<feature type="transmembrane region" description="Helical" evidence="6">
    <location>
        <begin position="195"/>
        <end position="214"/>
    </location>
</feature>
<keyword evidence="5 6" id="KW-0472">Membrane</keyword>
<reference evidence="7" key="1">
    <citation type="journal article" date="2014" name="Int. J. Syst. Evol. Microbiol.">
        <title>Complete genome of a new Firmicutes species belonging to the dominant human colonic microbiota ('Ruminococcus bicirculans') reveals two chromosomes and a selective capacity to utilize plant glucans.</title>
        <authorList>
            <consortium name="NISC Comparative Sequencing Program"/>
            <person name="Wegmann U."/>
            <person name="Louis P."/>
            <person name="Goesmann A."/>
            <person name="Henrissat B."/>
            <person name="Duncan S.H."/>
            <person name="Flint H.J."/>
        </authorList>
    </citation>
    <scope>NUCLEOTIDE SEQUENCE</scope>
    <source>
        <strain evidence="7">NBRC 108216</strain>
    </source>
</reference>
<comment type="caution">
    <text evidence="7">The sequence shown here is derived from an EMBL/GenBank/DDBJ whole genome shotgun (WGS) entry which is preliminary data.</text>
</comment>
<keyword evidence="4 6" id="KW-1133">Transmembrane helix</keyword>
<protein>
    <submittedName>
        <fullName evidence="7">Lysoplasmalogenase</fullName>
    </submittedName>
</protein>
<comment type="similarity">
    <text evidence="2">Belongs to the TMEM86 family.</text>
</comment>
<evidence type="ECO:0000313" key="7">
    <source>
        <dbReference type="EMBL" id="GLQ20861.1"/>
    </source>
</evidence>
<feature type="transmembrane region" description="Helical" evidence="6">
    <location>
        <begin position="41"/>
        <end position="62"/>
    </location>
</feature>
<evidence type="ECO:0000256" key="6">
    <source>
        <dbReference type="SAM" id="Phobius"/>
    </source>
</evidence>
<keyword evidence="3 6" id="KW-0812">Transmembrane</keyword>
<evidence type="ECO:0000313" key="8">
    <source>
        <dbReference type="Proteomes" id="UP001161390"/>
    </source>
</evidence>
<evidence type="ECO:0000256" key="1">
    <source>
        <dbReference type="ARBA" id="ARBA00004141"/>
    </source>
</evidence>
<organism evidence="7 8">
    <name type="scientific">Algimonas porphyrae</name>
    <dbReference type="NCBI Taxonomy" id="1128113"/>
    <lineage>
        <taxon>Bacteria</taxon>
        <taxon>Pseudomonadati</taxon>
        <taxon>Pseudomonadota</taxon>
        <taxon>Alphaproteobacteria</taxon>
        <taxon>Maricaulales</taxon>
        <taxon>Robiginitomaculaceae</taxon>
        <taxon>Algimonas</taxon>
    </lineage>
</organism>
<reference evidence="7" key="2">
    <citation type="submission" date="2023-01" db="EMBL/GenBank/DDBJ databases">
        <title>Draft genome sequence of Algimonas porphyrae strain NBRC 108216.</title>
        <authorList>
            <person name="Sun Q."/>
            <person name="Mori K."/>
        </authorList>
    </citation>
    <scope>NUCLEOTIDE SEQUENCE</scope>
    <source>
        <strain evidence="7">NBRC 108216</strain>
    </source>
</reference>
<feature type="transmembrane region" description="Helical" evidence="6">
    <location>
        <begin position="101"/>
        <end position="125"/>
    </location>
</feature>
<evidence type="ECO:0000256" key="2">
    <source>
        <dbReference type="ARBA" id="ARBA00007375"/>
    </source>
</evidence>
<accession>A0ABQ5V032</accession>
<comment type="subcellular location">
    <subcellularLocation>
        <location evidence="1">Membrane</location>
        <topology evidence="1">Multi-pass membrane protein</topology>
    </subcellularLocation>
</comment>
<feature type="transmembrane region" description="Helical" evidence="6">
    <location>
        <begin position="157"/>
        <end position="174"/>
    </location>
</feature>
<dbReference type="PANTHER" id="PTHR31885:SF6">
    <property type="entry name" value="GH04784P"/>
    <property type="match status" value="1"/>
</dbReference>
<dbReference type="Proteomes" id="UP001161390">
    <property type="component" value="Unassembled WGS sequence"/>
</dbReference>
<keyword evidence="8" id="KW-1185">Reference proteome</keyword>